<dbReference type="Proteomes" id="UP001162131">
    <property type="component" value="Unassembled WGS sequence"/>
</dbReference>
<sequence>MQSSKPLDLIRMGCISDEEYERAAPQLADIIKTAQMAVCRDVISLIKKIIKDKHAAPPAKLRALKLFHACMMVANTHFLIFAQKKVMSRFTILAKHRKQIHEDNRGDDMFGSVSGASDENREASREFLICLLQYIQTWAQRFGKAPDGKSSAYYNAYTTLTKENVTFPKRSSRSKTSSENHQRPLSATPKQNNHMMYEGNSPGSLVASHTIKNTGGSLQVRAESTISLYNDLKSSGGDREMISECFLQLKQLKKEIERELENSDNPENIGSLLDINDRLQMITDTEQNFAQDYSMDRKKYDSAPSIQPLQPIRKQEPNNILDLDLFGSPPTIPSSQSPSFSSMNYATYNPRLQMMPSPDPYSQDYPALSPTLAKATDSDTLRLLKQENETLKKRINSRQDDDINQANQLNLLMTENMQLKQAFEAVKQQMFMQEENLRNLTAAGAQINASLIEANQSIEKLTKLLEIKENELQSLRQGGQKQNGYQASISQQSLPMNPNLLDVKVPPKRGPESQNSSLNPFDSDSSNDIPAQPHNFPIQNALFYRICNTMDRGILYDDESFQVGIQIVLNESEIMGMIYIGNKTPVPVTEINTEVTSYDKEGLIVLISPIISTDTITQGAQANRMLKVSLKDFTGKIPKIIIKIKQGSDNKTLFLNLPITIARFLQGIQRPPEEFWSIWERLAFKEEKFSCQMQGIRSMQELTQHLSLAGAFKIYSSQEIPQLSQIQLFGAGQKGAAVFFLCTIDPQTMSAQLSVRSENLKLRESLLEVISAQISGKE</sequence>
<feature type="region of interest" description="Disordered" evidence="4">
    <location>
        <begin position="165"/>
        <end position="195"/>
    </location>
</feature>
<reference evidence="6" key="1">
    <citation type="submission" date="2021-09" db="EMBL/GenBank/DDBJ databases">
        <authorList>
            <consortium name="AG Swart"/>
            <person name="Singh M."/>
            <person name="Singh A."/>
            <person name="Seah K."/>
            <person name="Emmerich C."/>
        </authorList>
    </citation>
    <scope>NUCLEOTIDE SEQUENCE</scope>
    <source>
        <strain evidence="6">ATCC30299</strain>
    </source>
</reference>
<name>A0AAU9K6I4_9CILI</name>
<dbReference type="GO" id="GO:0006886">
    <property type="term" value="P:intracellular protein transport"/>
    <property type="evidence" value="ECO:0007669"/>
    <property type="project" value="InterPro"/>
</dbReference>
<dbReference type="Pfam" id="PF09066">
    <property type="entry name" value="B2-adapt-app_C"/>
    <property type="match status" value="1"/>
</dbReference>
<keyword evidence="7" id="KW-1185">Reference proteome</keyword>
<evidence type="ECO:0000256" key="1">
    <source>
        <dbReference type="ARBA" id="ARBA00022448"/>
    </source>
</evidence>
<evidence type="ECO:0000313" key="6">
    <source>
        <dbReference type="EMBL" id="CAG9332797.1"/>
    </source>
</evidence>
<dbReference type="SMART" id="SM00809">
    <property type="entry name" value="Alpha_adaptinC2"/>
    <property type="match status" value="1"/>
</dbReference>
<evidence type="ECO:0000313" key="7">
    <source>
        <dbReference type="Proteomes" id="UP001162131"/>
    </source>
</evidence>
<dbReference type="InterPro" id="IPR002014">
    <property type="entry name" value="VHS_dom"/>
</dbReference>
<proteinExistence type="predicted"/>
<dbReference type="GO" id="GO:0035091">
    <property type="term" value="F:phosphatidylinositol binding"/>
    <property type="evidence" value="ECO:0007669"/>
    <property type="project" value="InterPro"/>
</dbReference>
<dbReference type="EMBL" id="CAJZBQ010000055">
    <property type="protein sequence ID" value="CAG9332797.1"/>
    <property type="molecule type" value="Genomic_DNA"/>
</dbReference>
<dbReference type="Pfam" id="PF02883">
    <property type="entry name" value="Alpha_adaptinC2"/>
    <property type="match status" value="1"/>
</dbReference>
<feature type="region of interest" description="Disordered" evidence="4">
    <location>
        <begin position="496"/>
        <end position="532"/>
    </location>
</feature>
<dbReference type="Gene3D" id="2.60.40.1230">
    <property type="match status" value="1"/>
</dbReference>
<protein>
    <recommendedName>
        <fullName evidence="5">VHS domain-containing protein</fullName>
    </recommendedName>
</protein>
<dbReference type="PROSITE" id="PS50179">
    <property type="entry name" value="VHS"/>
    <property type="match status" value="1"/>
</dbReference>
<keyword evidence="1" id="KW-0813">Transport</keyword>
<evidence type="ECO:0000256" key="4">
    <source>
        <dbReference type="SAM" id="MobiDB-lite"/>
    </source>
</evidence>
<keyword evidence="3" id="KW-0175">Coiled coil</keyword>
<evidence type="ECO:0000256" key="3">
    <source>
        <dbReference type="SAM" id="Coils"/>
    </source>
</evidence>
<evidence type="ECO:0000259" key="5">
    <source>
        <dbReference type="PROSITE" id="PS50179"/>
    </source>
</evidence>
<dbReference type="GO" id="GO:0016192">
    <property type="term" value="P:vesicle-mediated transport"/>
    <property type="evidence" value="ECO:0007669"/>
    <property type="project" value="InterPro"/>
</dbReference>
<keyword evidence="2" id="KW-0653">Protein transport</keyword>
<dbReference type="GO" id="GO:0043130">
    <property type="term" value="F:ubiquitin binding"/>
    <property type="evidence" value="ECO:0007669"/>
    <property type="project" value="InterPro"/>
</dbReference>
<feature type="domain" description="VHS" evidence="5">
    <location>
        <begin position="26"/>
        <end position="168"/>
    </location>
</feature>
<feature type="coiled-coil region" evidence="3">
    <location>
        <begin position="381"/>
        <end position="478"/>
    </location>
</feature>
<dbReference type="InterPro" id="IPR015151">
    <property type="entry name" value="B-adaptin_app_sub_C"/>
</dbReference>
<dbReference type="InterPro" id="IPR008942">
    <property type="entry name" value="ENTH_VHS"/>
</dbReference>
<gene>
    <name evidence="6" type="ORF">BSTOLATCC_MIC57086</name>
</gene>
<dbReference type="Gene3D" id="1.25.40.90">
    <property type="match status" value="1"/>
</dbReference>
<dbReference type="InterPro" id="IPR008152">
    <property type="entry name" value="Clathrin_a/b/g-adaptin_app_Ig"/>
</dbReference>
<accession>A0AAU9K6I4</accession>
<dbReference type="InterPro" id="IPR013041">
    <property type="entry name" value="Clathrin_app_Ig-like_sf"/>
</dbReference>
<dbReference type="GO" id="GO:0030131">
    <property type="term" value="C:clathrin adaptor complex"/>
    <property type="evidence" value="ECO:0007669"/>
    <property type="project" value="InterPro"/>
</dbReference>
<dbReference type="AlphaFoldDB" id="A0AAU9K6I4"/>
<dbReference type="SUPFAM" id="SSF49348">
    <property type="entry name" value="Clathrin adaptor appendage domain"/>
    <property type="match status" value="1"/>
</dbReference>
<comment type="caution">
    <text evidence="6">The sequence shown here is derived from an EMBL/GenBank/DDBJ whole genome shotgun (WGS) entry which is preliminary data.</text>
</comment>
<feature type="compositionally biased region" description="Polar residues" evidence="4">
    <location>
        <begin position="183"/>
        <end position="194"/>
    </location>
</feature>
<feature type="compositionally biased region" description="Polar residues" evidence="4">
    <location>
        <begin position="512"/>
        <end position="529"/>
    </location>
</feature>
<dbReference type="SUPFAM" id="SSF48464">
    <property type="entry name" value="ENTH/VHS domain"/>
    <property type="match status" value="1"/>
</dbReference>
<evidence type="ECO:0000256" key="2">
    <source>
        <dbReference type="ARBA" id="ARBA00022927"/>
    </source>
</evidence>
<organism evidence="6 7">
    <name type="scientific">Blepharisma stoltei</name>
    <dbReference type="NCBI Taxonomy" id="1481888"/>
    <lineage>
        <taxon>Eukaryota</taxon>
        <taxon>Sar</taxon>
        <taxon>Alveolata</taxon>
        <taxon>Ciliophora</taxon>
        <taxon>Postciliodesmatophora</taxon>
        <taxon>Heterotrichea</taxon>
        <taxon>Heterotrichida</taxon>
        <taxon>Blepharismidae</taxon>
        <taxon>Blepharisma</taxon>
    </lineage>
</organism>